<dbReference type="Proteomes" id="UP001303701">
    <property type="component" value="Chromosome"/>
</dbReference>
<dbReference type="InterPro" id="IPR020904">
    <property type="entry name" value="Sc_DH/Rdtase_CS"/>
</dbReference>
<evidence type="ECO:0000256" key="1">
    <source>
        <dbReference type="ARBA" id="ARBA00006484"/>
    </source>
</evidence>
<dbReference type="PANTHER" id="PTHR42879">
    <property type="entry name" value="3-OXOACYL-(ACYL-CARRIER-PROTEIN) REDUCTASE"/>
    <property type="match status" value="1"/>
</dbReference>
<dbReference type="Gene3D" id="3.40.50.720">
    <property type="entry name" value="NAD(P)-binding Rossmann-like Domain"/>
    <property type="match status" value="1"/>
</dbReference>
<dbReference type="CDD" id="cd05233">
    <property type="entry name" value="SDR_c"/>
    <property type="match status" value="1"/>
</dbReference>
<dbReference type="InterPro" id="IPR050259">
    <property type="entry name" value="SDR"/>
</dbReference>
<dbReference type="EMBL" id="CP134501">
    <property type="protein sequence ID" value="WNF33599.1"/>
    <property type="molecule type" value="Genomic_DNA"/>
</dbReference>
<gene>
    <name evidence="3" type="ORF">RI196_02590</name>
</gene>
<dbReference type="GeneID" id="301124828"/>
<keyword evidence="4" id="KW-1185">Reference proteome</keyword>
<dbReference type="PRINTS" id="PR00081">
    <property type="entry name" value="GDHRDH"/>
</dbReference>
<evidence type="ECO:0000256" key="2">
    <source>
        <dbReference type="RuleBase" id="RU000363"/>
    </source>
</evidence>
<reference evidence="3 4" key="1">
    <citation type="submission" date="2023-09" db="EMBL/GenBank/DDBJ databases">
        <title>Different Types of Thermotolerant Ring-Cleaving Dioxygenases derived from Aeribacillus composti HB-1 applied for multiple aromatic hydrocarbons removal.</title>
        <authorList>
            <person name="Cao L."/>
            <person name="Li M."/>
            <person name="Ma T."/>
        </authorList>
    </citation>
    <scope>NUCLEOTIDE SEQUENCE [LARGE SCALE GENOMIC DNA]</scope>
    <source>
        <strain evidence="3 4">HB-1</strain>
    </source>
</reference>
<dbReference type="Pfam" id="PF00106">
    <property type="entry name" value="adh_short"/>
    <property type="match status" value="1"/>
</dbReference>
<protein>
    <submittedName>
        <fullName evidence="3">SDR family NAD(P)-dependent oxidoreductase</fullName>
    </submittedName>
</protein>
<sequence length="231" mass="25354">MEIKLKNKVAIVVGSNFIFGKEICLALALSGAEVWIHHFNEEDKIEQISKEISSLGGTAKVITDDLRNPKEVQNVILEIAKSSGKIDILVNNMHVLSKKTIVDLEPQDWIETLEFNLDIPFLCSKEVIPHMLRIGEGNIINISATAAVTGEIGPHYAASKSALNSMTKGLSREFREFGIRVNSISPDIVQTSTSLSSLSKAVANTVLFLCSPYATHLKGEIIFLGEEENIH</sequence>
<evidence type="ECO:0000313" key="4">
    <source>
        <dbReference type="Proteomes" id="UP001303701"/>
    </source>
</evidence>
<dbReference type="PANTHER" id="PTHR42879:SF2">
    <property type="entry name" value="3-OXOACYL-[ACYL-CARRIER-PROTEIN] REDUCTASE FABG"/>
    <property type="match status" value="1"/>
</dbReference>
<dbReference type="SUPFAM" id="SSF51735">
    <property type="entry name" value="NAD(P)-binding Rossmann-fold domains"/>
    <property type="match status" value="1"/>
</dbReference>
<dbReference type="PRINTS" id="PR00080">
    <property type="entry name" value="SDRFAMILY"/>
</dbReference>
<dbReference type="RefSeq" id="WP_158640165.1">
    <property type="nucleotide sequence ID" value="NZ_CP134501.1"/>
</dbReference>
<dbReference type="InterPro" id="IPR002347">
    <property type="entry name" value="SDR_fam"/>
</dbReference>
<name>A0ABY9WDL3_9BACI</name>
<dbReference type="PROSITE" id="PS00061">
    <property type="entry name" value="ADH_SHORT"/>
    <property type="match status" value="1"/>
</dbReference>
<dbReference type="InterPro" id="IPR036291">
    <property type="entry name" value="NAD(P)-bd_dom_sf"/>
</dbReference>
<evidence type="ECO:0000313" key="3">
    <source>
        <dbReference type="EMBL" id="WNF33599.1"/>
    </source>
</evidence>
<accession>A0ABY9WDL3</accession>
<organism evidence="3 4">
    <name type="scientific">Aeribacillus composti</name>
    <dbReference type="NCBI Taxonomy" id="1868734"/>
    <lineage>
        <taxon>Bacteria</taxon>
        <taxon>Bacillati</taxon>
        <taxon>Bacillota</taxon>
        <taxon>Bacilli</taxon>
        <taxon>Bacillales</taxon>
        <taxon>Bacillaceae</taxon>
        <taxon>Aeribacillus</taxon>
    </lineage>
</organism>
<proteinExistence type="inferred from homology"/>
<comment type="similarity">
    <text evidence="1 2">Belongs to the short-chain dehydrogenases/reductases (SDR) family.</text>
</comment>